<gene>
    <name evidence="1" type="ORF">SPSIL_047310</name>
</gene>
<dbReference type="EMBL" id="CP155573">
    <property type="protein sequence ID" value="XFO68508.1"/>
    <property type="molecule type" value="Genomic_DNA"/>
</dbReference>
<protein>
    <submittedName>
        <fullName evidence="1">Uncharacterized protein</fullName>
    </submittedName>
</protein>
<accession>A0ABZ3ISV5</accession>
<evidence type="ECO:0000313" key="1">
    <source>
        <dbReference type="EMBL" id="XFO68508.1"/>
    </source>
</evidence>
<dbReference type="Proteomes" id="UP000216752">
    <property type="component" value="Chromosome"/>
</dbReference>
<proteinExistence type="predicted"/>
<dbReference type="RefSeq" id="WP_094606896.1">
    <property type="nucleotide sequence ID" value="NZ_CP155573.1"/>
</dbReference>
<organism evidence="1 2">
    <name type="scientific">Sporomusa silvacetica DSM 10669</name>
    <dbReference type="NCBI Taxonomy" id="1123289"/>
    <lineage>
        <taxon>Bacteria</taxon>
        <taxon>Bacillati</taxon>
        <taxon>Bacillota</taxon>
        <taxon>Negativicutes</taxon>
        <taxon>Selenomonadales</taxon>
        <taxon>Sporomusaceae</taxon>
        <taxon>Sporomusa</taxon>
    </lineage>
</organism>
<keyword evidence="2" id="KW-1185">Reference proteome</keyword>
<evidence type="ECO:0000313" key="2">
    <source>
        <dbReference type="Proteomes" id="UP000216752"/>
    </source>
</evidence>
<sequence>MKTYEVKYHLCPTAGEVILMVNTVETSSPEDAKKMVYRMLYKNKPSNAKVKFMYVRKVANN</sequence>
<name>A0ABZ3ISV5_9FIRM</name>
<reference evidence="1" key="1">
    <citation type="submission" date="2024-05" db="EMBL/GenBank/DDBJ databases">
        <title>Isolation and characterization of Sporomusa carbonis sp. nov., a carboxydotrophic hydrogenogen in the genus of Sporomusa isolated from a charcoal burning pile.</title>
        <authorList>
            <person name="Boeer T."/>
            <person name="Rosenbaum F."/>
            <person name="Eysell L."/>
            <person name="Mueller V."/>
            <person name="Daniel R."/>
            <person name="Poehlein A."/>
        </authorList>
    </citation>
    <scope>NUCLEOTIDE SEQUENCE [LARGE SCALE GENOMIC DNA]</scope>
    <source>
        <strain evidence="1">DSM 10669</strain>
    </source>
</reference>